<dbReference type="InterPro" id="IPR004839">
    <property type="entry name" value="Aminotransferase_I/II_large"/>
</dbReference>
<evidence type="ECO:0000256" key="6">
    <source>
        <dbReference type="HAMAP-Rule" id="MF_01513"/>
    </source>
</evidence>
<dbReference type="InterPro" id="IPR015422">
    <property type="entry name" value="PyrdxlP-dep_Trfase_small"/>
</dbReference>
<dbReference type="Pfam" id="PF00155">
    <property type="entry name" value="Aminotran_1_2"/>
    <property type="match status" value="1"/>
</dbReference>
<comment type="cofactor">
    <cofactor evidence="1 6">
        <name>pyridoxal 5'-phosphate</name>
        <dbReference type="ChEBI" id="CHEBI:597326"/>
    </cofactor>
</comment>
<dbReference type="GO" id="GO:0008793">
    <property type="term" value="F:aromatic-amino-acid transaminase activity"/>
    <property type="evidence" value="ECO:0007669"/>
    <property type="project" value="UniProtKB-UniRule"/>
</dbReference>
<dbReference type="InterPro" id="IPR015424">
    <property type="entry name" value="PyrdxlP-dep_Trfase"/>
</dbReference>
<gene>
    <name evidence="6" type="primary">pat</name>
    <name evidence="8" type="ORF">HX89_02105</name>
</gene>
<proteinExistence type="inferred from homology"/>
<evidence type="ECO:0000256" key="3">
    <source>
        <dbReference type="ARBA" id="ARBA00022576"/>
    </source>
</evidence>
<evidence type="ECO:0000259" key="7">
    <source>
        <dbReference type="Pfam" id="PF00155"/>
    </source>
</evidence>
<reference evidence="8 9" key="1">
    <citation type="submission" date="2014-07" db="EMBL/GenBank/DDBJ databases">
        <title>Genome Sequencing of Dermacoccus nishinomiyaensis.</title>
        <authorList>
            <person name="Hong K.W."/>
            <person name="Chan K.G."/>
        </authorList>
    </citation>
    <scope>NUCLEOTIDE SEQUENCE [LARGE SCALE GENOMIC DNA]</scope>
    <source>
        <strain evidence="8 9">M25</strain>
    </source>
</reference>
<keyword evidence="5 6" id="KW-0663">Pyridoxal phosphate</keyword>
<dbReference type="Proteomes" id="UP000027986">
    <property type="component" value="Chromosome"/>
</dbReference>
<dbReference type="EMBL" id="CP008889">
    <property type="protein sequence ID" value="AIF39971.1"/>
    <property type="molecule type" value="Genomic_DNA"/>
</dbReference>
<dbReference type="GeneID" id="41840033"/>
<dbReference type="InterPro" id="IPR001917">
    <property type="entry name" value="Aminotrans_II_pyridoxalP_BS"/>
</dbReference>
<dbReference type="eggNOG" id="COG0079">
    <property type="taxonomic scope" value="Bacteria"/>
</dbReference>
<accession>A0A075JCH4</accession>
<dbReference type="PROSITE" id="PS00599">
    <property type="entry name" value="AA_TRANSFER_CLASS_2"/>
    <property type="match status" value="1"/>
</dbReference>
<dbReference type="HAMAP" id="MF_01023">
    <property type="entry name" value="HisC_aminotrans_2"/>
    <property type="match status" value="1"/>
</dbReference>
<sequence>MSESLETPVRLRTTLDSVPGYKPGRPAAMAAEDSERGVTSVFKISSNENPYPPLPSVLDIVREAATTMNRYPDMASSELTHALAQRVGVSADEVSFGTGSVGVLASLIQITCEPGDEVVYAWRSFEAYPIVVALAGARSVQVPLDADARHDLDAMAAAVTDRTRLLIVCTPNNPTGPSVRADELRAFLRSLPEDLLVVLDEAYLEFVVADDAPDALAIYREFPNVVVLRTFSKAYGLAGLRVGYALARPRITTALRKAATPFGVSDMAQKAAIASIAAFDELQERVVSLVAERRRVVDALGEAGVDIPDTQANFVWLPLGERALEFAAFADENGLVVRPFDGDGVRCTIAEVEANDRLIDVVTRFYAG</sequence>
<evidence type="ECO:0000256" key="2">
    <source>
        <dbReference type="ARBA" id="ARBA00011738"/>
    </source>
</evidence>
<dbReference type="InterPro" id="IPR005861">
    <property type="entry name" value="HisP_aminotrans"/>
</dbReference>
<dbReference type="RefSeq" id="WP_038566667.1">
    <property type="nucleotide sequence ID" value="NZ_CP008889.1"/>
</dbReference>
<feature type="modified residue" description="N6-(pyridoxal phosphate)lysine" evidence="6">
    <location>
        <position position="233"/>
    </location>
</feature>
<comment type="similarity">
    <text evidence="6">Belongs to the class-II pyridoxal-phosphate-dependent aminotransferase family.</text>
</comment>
<dbReference type="NCBIfam" id="TIGR01141">
    <property type="entry name" value="hisC"/>
    <property type="match status" value="1"/>
</dbReference>
<dbReference type="EC" id="2.6.1.57" evidence="6"/>
<dbReference type="GO" id="GO:0004400">
    <property type="term" value="F:histidinol-phosphate transaminase activity"/>
    <property type="evidence" value="ECO:0007669"/>
    <property type="project" value="InterPro"/>
</dbReference>
<protein>
    <recommendedName>
        <fullName evidence="6">Aromatic amino acid aminotransferase</fullName>
        <shortName evidence="6">ArAT</shortName>
        <ecNumber evidence="6">2.6.1.57</ecNumber>
    </recommendedName>
</protein>
<dbReference type="GO" id="GO:0030170">
    <property type="term" value="F:pyridoxal phosphate binding"/>
    <property type="evidence" value="ECO:0007669"/>
    <property type="project" value="UniProtKB-UniRule"/>
</dbReference>
<dbReference type="GO" id="GO:0000105">
    <property type="term" value="P:L-histidine biosynthetic process"/>
    <property type="evidence" value="ECO:0007669"/>
    <property type="project" value="InterPro"/>
</dbReference>
<feature type="domain" description="Aminotransferase class I/classII large" evidence="7">
    <location>
        <begin position="41"/>
        <end position="349"/>
    </location>
</feature>
<dbReference type="InterPro" id="IPR050106">
    <property type="entry name" value="HistidinolP_aminotransfase"/>
</dbReference>
<dbReference type="KEGG" id="dni:HX89_02105"/>
<dbReference type="PANTHER" id="PTHR43643:SF3">
    <property type="entry name" value="HISTIDINOL-PHOSPHATE AMINOTRANSFERASE"/>
    <property type="match status" value="1"/>
</dbReference>
<evidence type="ECO:0000313" key="9">
    <source>
        <dbReference type="Proteomes" id="UP000027986"/>
    </source>
</evidence>
<dbReference type="HAMAP" id="MF_01513">
    <property type="entry name" value="Phe_aminotrans_2"/>
    <property type="match status" value="1"/>
</dbReference>
<dbReference type="InterPro" id="IPR015421">
    <property type="entry name" value="PyrdxlP-dep_Trfase_major"/>
</dbReference>
<dbReference type="AlphaFoldDB" id="A0A075JCH4"/>
<dbReference type="Gene3D" id="3.40.640.10">
    <property type="entry name" value="Type I PLP-dependent aspartate aminotransferase-like (Major domain)"/>
    <property type="match status" value="1"/>
</dbReference>
<dbReference type="CDD" id="cd00609">
    <property type="entry name" value="AAT_like"/>
    <property type="match status" value="1"/>
</dbReference>
<evidence type="ECO:0000313" key="8">
    <source>
        <dbReference type="EMBL" id="AIF39971.1"/>
    </source>
</evidence>
<organism evidence="8 9">
    <name type="scientific">Dermacoccus nishinomiyaensis</name>
    <dbReference type="NCBI Taxonomy" id="1274"/>
    <lineage>
        <taxon>Bacteria</taxon>
        <taxon>Bacillati</taxon>
        <taxon>Actinomycetota</taxon>
        <taxon>Actinomycetes</taxon>
        <taxon>Micrococcales</taxon>
        <taxon>Dermacoccaceae</taxon>
        <taxon>Dermacoccus</taxon>
    </lineage>
</organism>
<evidence type="ECO:0000256" key="5">
    <source>
        <dbReference type="ARBA" id="ARBA00022898"/>
    </source>
</evidence>
<comment type="subunit">
    <text evidence="2 6">Homodimer.</text>
</comment>
<comment type="function">
    <text evidence="6">Aminotransferase that catalyzes the conversion of aromatic amino acids and 2-oxoglutarate into corresponding aromatic oxo acids and L-glutamate.</text>
</comment>
<dbReference type="NCBIfam" id="NF002878">
    <property type="entry name" value="PRK03321.1"/>
    <property type="match status" value="1"/>
</dbReference>
<comment type="catalytic activity">
    <reaction evidence="6">
        <text>an aromatic L-alpha-amino acid + 2-oxoglutarate = an aromatic oxo-acid + L-glutamate</text>
        <dbReference type="Rhea" id="RHEA:17533"/>
        <dbReference type="ChEBI" id="CHEBI:16810"/>
        <dbReference type="ChEBI" id="CHEBI:29985"/>
        <dbReference type="ChEBI" id="CHEBI:73309"/>
        <dbReference type="ChEBI" id="CHEBI:84824"/>
        <dbReference type="EC" id="2.6.1.57"/>
    </reaction>
</comment>
<name>A0A075JCH4_9MICO</name>
<dbReference type="HOGENOM" id="CLU_017584_3_3_11"/>
<evidence type="ECO:0000256" key="1">
    <source>
        <dbReference type="ARBA" id="ARBA00001933"/>
    </source>
</evidence>
<dbReference type="SUPFAM" id="SSF53383">
    <property type="entry name" value="PLP-dependent transferases"/>
    <property type="match status" value="1"/>
</dbReference>
<keyword evidence="4 6" id="KW-0808">Transferase</keyword>
<dbReference type="Gene3D" id="3.90.1150.10">
    <property type="entry name" value="Aspartate Aminotransferase, domain 1"/>
    <property type="match status" value="1"/>
</dbReference>
<keyword evidence="9" id="KW-1185">Reference proteome</keyword>
<dbReference type="PANTHER" id="PTHR43643">
    <property type="entry name" value="HISTIDINOL-PHOSPHATE AMINOTRANSFERASE 2"/>
    <property type="match status" value="1"/>
</dbReference>
<dbReference type="InterPro" id="IPR024892">
    <property type="entry name" value="ArAT"/>
</dbReference>
<evidence type="ECO:0000256" key="4">
    <source>
        <dbReference type="ARBA" id="ARBA00022679"/>
    </source>
</evidence>
<keyword evidence="3 6" id="KW-0032">Aminotransferase</keyword>
<dbReference type="OrthoDB" id="9809616at2"/>